<sequence>MPKNGSLLPAEVYLMCDDLEATMGELRARGVELAPVQEERWGRLTRLMLPSGGALGLYQPKHATAFDL</sequence>
<dbReference type="AlphaFoldDB" id="A0A7S7NLU6"/>
<dbReference type="KEGG" id="pfer:IRI77_24470"/>
<keyword evidence="2" id="KW-1185">Reference proteome</keyword>
<dbReference type="EMBL" id="CP063849">
    <property type="protein sequence ID" value="QOY85954.1"/>
    <property type="molecule type" value="Genomic_DNA"/>
</dbReference>
<name>A0A7S7NLU6_PALFE</name>
<evidence type="ECO:0000313" key="2">
    <source>
        <dbReference type="Proteomes" id="UP000593892"/>
    </source>
</evidence>
<evidence type="ECO:0008006" key="3">
    <source>
        <dbReference type="Google" id="ProtNLM"/>
    </source>
</evidence>
<evidence type="ECO:0000313" key="1">
    <source>
        <dbReference type="EMBL" id="QOY85954.1"/>
    </source>
</evidence>
<proteinExistence type="predicted"/>
<dbReference type="SUPFAM" id="SSF54593">
    <property type="entry name" value="Glyoxalase/Bleomycin resistance protein/Dihydroxybiphenyl dioxygenase"/>
    <property type="match status" value="1"/>
</dbReference>
<organism evidence="1 2">
    <name type="scientific">Paludibaculum fermentans</name>
    <dbReference type="NCBI Taxonomy" id="1473598"/>
    <lineage>
        <taxon>Bacteria</taxon>
        <taxon>Pseudomonadati</taxon>
        <taxon>Acidobacteriota</taxon>
        <taxon>Terriglobia</taxon>
        <taxon>Bryobacterales</taxon>
        <taxon>Bryobacteraceae</taxon>
        <taxon>Paludibaculum</taxon>
    </lineage>
</organism>
<dbReference type="InterPro" id="IPR029068">
    <property type="entry name" value="Glyas_Bleomycin-R_OHBP_Dase"/>
</dbReference>
<dbReference type="Proteomes" id="UP000593892">
    <property type="component" value="Chromosome"/>
</dbReference>
<gene>
    <name evidence="1" type="ORF">IRI77_24470</name>
</gene>
<dbReference type="Gene3D" id="3.10.180.10">
    <property type="entry name" value="2,3-Dihydroxybiphenyl 1,2-Dioxygenase, domain 1"/>
    <property type="match status" value="1"/>
</dbReference>
<protein>
    <recommendedName>
        <fullName evidence="3">VOC domain-containing protein</fullName>
    </recommendedName>
</protein>
<reference evidence="1 2" key="1">
    <citation type="submission" date="2020-10" db="EMBL/GenBank/DDBJ databases">
        <title>Complete genome sequence of Paludibaculum fermentans P105T, a facultatively anaerobic acidobacterium capable of dissimilatory Fe(III) reduction.</title>
        <authorList>
            <person name="Dedysh S.N."/>
            <person name="Beletsky A.V."/>
            <person name="Kulichevskaya I.S."/>
            <person name="Mardanov A.V."/>
            <person name="Ravin N.V."/>
        </authorList>
    </citation>
    <scope>NUCLEOTIDE SEQUENCE [LARGE SCALE GENOMIC DNA]</scope>
    <source>
        <strain evidence="1 2">P105</strain>
    </source>
</reference>
<accession>A0A7S7NLU6</accession>
<dbReference type="RefSeq" id="WP_194447623.1">
    <property type="nucleotide sequence ID" value="NZ_CP063849.1"/>
</dbReference>